<dbReference type="AlphaFoldDB" id="A0A285TDM5"/>
<protein>
    <submittedName>
        <fullName evidence="2">DinB family protein</fullName>
    </submittedName>
</protein>
<dbReference type="Proteomes" id="UP000219636">
    <property type="component" value="Unassembled WGS sequence"/>
</dbReference>
<gene>
    <name evidence="2" type="ORF">SAMN05880501_11031</name>
</gene>
<dbReference type="SUPFAM" id="SSF109854">
    <property type="entry name" value="DinB/YfiT-like putative metalloenzymes"/>
    <property type="match status" value="1"/>
</dbReference>
<dbReference type="InterPro" id="IPR034660">
    <property type="entry name" value="DinB/YfiT-like"/>
</dbReference>
<dbReference type="InterPro" id="IPR024775">
    <property type="entry name" value="DinB-like"/>
</dbReference>
<dbReference type="Gene3D" id="1.20.120.450">
    <property type="entry name" value="dinb family like domain"/>
    <property type="match status" value="1"/>
</dbReference>
<dbReference type="Pfam" id="PF12867">
    <property type="entry name" value="DinB_2"/>
    <property type="match status" value="1"/>
</dbReference>
<sequence>MLKNKENLLIYFENSIDRVKRLTAITEEQWRTPIAEGKWSIAEIVGHLIPWDRYITEQRLPFLLRDKDLPNSPDVNQLNQQAATLSRMKTKGEIIEEFIANRRKLIIAINNIPVEIWEKEFMIGSSTLTLYNYLLGIIEHDEHHFEQIQSALKVSS</sequence>
<dbReference type="EMBL" id="OBMQ01000010">
    <property type="protein sequence ID" value="SOC18071.1"/>
    <property type="molecule type" value="Genomic_DNA"/>
</dbReference>
<evidence type="ECO:0000259" key="1">
    <source>
        <dbReference type="Pfam" id="PF12867"/>
    </source>
</evidence>
<feature type="domain" description="DinB-like" evidence="1">
    <location>
        <begin position="20"/>
        <end position="148"/>
    </location>
</feature>
<organism evidence="2 3">
    <name type="scientific">Ureibacillus xyleni</name>
    <dbReference type="NCBI Taxonomy" id="614648"/>
    <lineage>
        <taxon>Bacteria</taxon>
        <taxon>Bacillati</taxon>
        <taxon>Bacillota</taxon>
        <taxon>Bacilli</taxon>
        <taxon>Bacillales</taxon>
        <taxon>Caryophanaceae</taxon>
        <taxon>Ureibacillus</taxon>
    </lineage>
</organism>
<dbReference type="RefSeq" id="WP_161946698.1">
    <property type="nucleotide sequence ID" value="NZ_OBMQ01000010.1"/>
</dbReference>
<evidence type="ECO:0000313" key="3">
    <source>
        <dbReference type="Proteomes" id="UP000219636"/>
    </source>
</evidence>
<proteinExistence type="predicted"/>
<evidence type="ECO:0000313" key="2">
    <source>
        <dbReference type="EMBL" id="SOC18071.1"/>
    </source>
</evidence>
<name>A0A285TDM5_9BACL</name>
<reference evidence="3" key="1">
    <citation type="submission" date="2017-08" db="EMBL/GenBank/DDBJ databases">
        <authorList>
            <person name="Varghese N."/>
            <person name="Submissions S."/>
        </authorList>
    </citation>
    <scope>NUCLEOTIDE SEQUENCE [LARGE SCALE GENOMIC DNA]</scope>
    <source>
        <strain evidence="3">JC22</strain>
    </source>
</reference>
<keyword evidence="3" id="KW-1185">Reference proteome</keyword>
<accession>A0A285TDM5</accession>